<evidence type="ECO:0000313" key="2">
    <source>
        <dbReference type="EMBL" id="KIJ93958.1"/>
    </source>
</evidence>
<dbReference type="Proteomes" id="UP000054477">
    <property type="component" value="Unassembled WGS sequence"/>
</dbReference>
<dbReference type="EMBL" id="KN838816">
    <property type="protein sequence ID" value="KIJ93958.1"/>
    <property type="molecule type" value="Genomic_DNA"/>
</dbReference>
<feature type="transmembrane region" description="Helical" evidence="1">
    <location>
        <begin position="12"/>
        <end position="39"/>
    </location>
</feature>
<reference evidence="2 3" key="1">
    <citation type="submission" date="2014-04" db="EMBL/GenBank/DDBJ databases">
        <authorList>
            <consortium name="DOE Joint Genome Institute"/>
            <person name="Kuo A."/>
            <person name="Kohler A."/>
            <person name="Nagy L.G."/>
            <person name="Floudas D."/>
            <person name="Copeland A."/>
            <person name="Barry K.W."/>
            <person name="Cichocki N."/>
            <person name="Veneault-Fourrey C."/>
            <person name="LaButti K."/>
            <person name="Lindquist E.A."/>
            <person name="Lipzen A."/>
            <person name="Lundell T."/>
            <person name="Morin E."/>
            <person name="Murat C."/>
            <person name="Sun H."/>
            <person name="Tunlid A."/>
            <person name="Henrissat B."/>
            <person name="Grigoriev I.V."/>
            <person name="Hibbett D.S."/>
            <person name="Martin F."/>
            <person name="Nordberg H.P."/>
            <person name="Cantor M.N."/>
            <person name="Hua S.X."/>
        </authorList>
    </citation>
    <scope>NUCLEOTIDE SEQUENCE [LARGE SCALE GENOMIC DNA]</scope>
    <source>
        <strain evidence="2 3">LaAM-08-1</strain>
    </source>
</reference>
<keyword evidence="1" id="KW-0812">Transmembrane</keyword>
<organism evidence="2 3">
    <name type="scientific">Laccaria amethystina LaAM-08-1</name>
    <dbReference type="NCBI Taxonomy" id="1095629"/>
    <lineage>
        <taxon>Eukaryota</taxon>
        <taxon>Fungi</taxon>
        <taxon>Dikarya</taxon>
        <taxon>Basidiomycota</taxon>
        <taxon>Agaricomycotina</taxon>
        <taxon>Agaricomycetes</taxon>
        <taxon>Agaricomycetidae</taxon>
        <taxon>Agaricales</taxon>
        <taxon>Agaricineae</taxon>
        <taxon>Hydnangiaceae</taxon>
        <taxon>Laccaria</taxon>
    </lineage>
</organism>
<evidence type="ECO:0000256" key="1">
    <source>
        <dbReference type="SAM" id="Phobius"/>
    </source>
</evidence>
<accession>A0A0C9WYF5</accession>
<keyword evidence="1" id="KW-0472">Membrane</keyword>
<protein>
    <submittedName>
        <fullName evidence="2">Uncharacterized protein</fullName>
    </submittedName>
</protein>
<dbReference type="HOGENOM" id="CLU_2688201_0_0_1"/>
<name>A0A0C9WYF5_9AGAR</name>
<reference evidence="3" key="2">
    <citation type="submission" date="2015-01" db="EMBL/GenBank/DDBJ databases">
        <title>Evolutionary Origins and Diversification of the Mycorrhizal Mutualists.</title>
        <authorList>
            <consortium name="DOE Joint Genome Institute"/>
            <consortium name="Mycorrhizal Genomics Consortium"/>
            <person name="Kohler A."/>
            <person name="Kuo A."/>
            <person name="Nagy L.G."/>
            <person name="Floudas D."/>
            <person name="Copeland A."/>
            <person name="Barry K.W."/>
            <person name="Cichocki N."/>
            <person name="Veneault-Fourrey C."/>
            <person name="LaButti K."/>
            <person name="Lindquist E.A."/>
            <person name="Lipzen A."/>
            <person name="Lundell T."/>
            <person name="Morin E."/>
            <person name="Murat C."/>
            <person name="Riley R."/>
            <person name="Ohm R."/>
            <person name="Sun H."/>
            <person name="Tunlid A."/>
            <person name="Henrissat B."/>
            <person name="Grigoriev I.V."/>
            <person name="Hibbett D.S."/>
            <person name="Martin F."/>
        </authorList>
    </citation>
    <scope>NUCLEOTIDE SEQUENCE [LARGE SCALE GENOMIC DNA]</scope>
    <source>
        <strain evidence="3">LaAM-08-1</strain>
    </source>
</reference>
<evidence type="ECO:0000313" key="3">
    <source>
        <dbReference type="Proteomes" id="UP000054477"/>
    </source>
</evidence>
<proteinExistence type="predicted"/>
<gene>
    <name evidence="2" type="ORF">K443DRAFT_375446</name>
</gene>
<sequence>MCNAPDLRIPGTFFTLIVSLHSSGCFTLIPFYFVVYSIYTRSCIVVTYPFASVPPPETTGNLFSFVLITRTIYV</sequence>
<dbReference type="AlphaFoldDB" id="A0A0C9WYF5"/>
<keyword evidence="1" id="KW-1133">Transmembrane helix</keyword>
<keyword evidence="3" id="KW-1185">Reference proteome</keyword>